<proteinExistence type="predicted"/>
<dbReference type="AlphaFoldDB" id="A0A3L8S9K2"/>
<evidence type="ECO:0000313" key="3">
    <source>
        <dbReference type="Proteomes" id="UP000276834"/>
    </source>
</evidence>
<dbReference type="SUPFAM" id="SSF58069">
    <property type="entry name" value="Virus ectodomain"/>
    <property type="match status" value="1"/>
</dbReference>
<keyword evidence="3" id="KW-1185">Reference proteome</keyword>
<dbReference type="Proteomes" id="UP000276834">
    <property type="component" value="Unassembled WGS sequence"/>
</dbReference>
<gene>
    <name evidence="2" type="ORF">DV515_00010714</name>
</gene>
<sequence length="162" mass="18450">MVEIASNHTSDALELLSRQHSQMRAFVYQNRIALDYLLAGEGGVCGKFNESQCCVEINDYGETIRDLATEIKWVAHVPVQKWNSLLQASWWDHLFDGAWWKKIIFFILCSVAGVIFLPCLIPCFIRLIHSVVQGMQIAALPTDPEAALRKTNQLELVRKLTY</sequence>
<dbReference type="PANTHER" id="PTHR10424">
    <property type="entry name" value="VIRAL ENVELOPE PROTEIN"/>
    <property type="match status" value="1"/>
</dbReference>
<comment type="caution">
    <text evidence="2">The sequence shown here is derived from an EMBL/GenBank/DDBJ whole genome shotgun (WGS) entry which is preliminary data.</text>
</comment>
<evidence type="ECO:0000256" key="1">
    <source>
        <dbReference type="SAM" id="Phobius"/>
    </source>
</evidence>
<feature type="transmembrane region" description="Helical" evidence="1">
    <location>
        <begin position="103"/>
        <end position="125"/>
    </location>
</feature>
<keyword evidence="1" id="KW-0472">Membrane</keyword>
<keyword evidence="1" id="KW-0812">Transmembrane</keyword>
<protein>
    <submittedName>
        <fullName evidence="2">Uncharacterized protein</fullName>
    </submittedName>
</protein>
<evidence type="ECO:0000313" key="2">
    <source>
        <dbReference type="EMBL" id="RLV98561.1"/>
    </source>
</evidence>
<dbReference type="PANTHER" id="PTHR10424:SF68">
    <property type="entry name" value="ENDOGENOUS RETROVIRUS GROUP 3 MEMBER 1 ENV POLYPROTEIN"/>
    <property type="match status" value="1"/>
</dbReference>
<organism evidence="2 3">
    <name type="scientific">Chloebia gouldiae</name>
    <name type="common">Gouldian finch</name>
    <name type="synonym">Erythrura gouldiae</name>
    <dbReference type="NCBI Taxonomy" id="44316"/>
    <lineage>
        <taxon>Eukaryota</taxon>
        <taxon>Metazoa</taxon>
        <taxon>Chordata</taxon>
        <taxon>Craniata</taxon>
        <taxon>Vertebrata</taxon>
        <taxon>Euteleostomi</taxon>
        <taxon>Archelosauria</taxon>
        <taxon>Archosauria</taxon>
        <taxon>Dinosauria</taxon>
        <taxon>Saurischia</taxon>
        <taxon>Theropoda</taxon>
        <taxon>Coelurosauria</taxon>
        <taxon>Aves</taxon>
        <taxon>Neognathae</taxon>
        <taxon>Neoaves</taxon>
        <taxon>Telluraves</taxon>
        <taxon>Australaves</taxon>
        <taxon>Passeriformes</taxon>
        <taxon>Passeroidea</taxon>
        <taxon>Passeridae</taxon>
        <taxon>Chloebia</taxon>
    </lineage>
</organism>
<dbReference type="OrthoDB" id="9950230at2759"/>
<dbReference type="EMBL" id="QUSF01000040">
    <property type="protein sequence ID" value="RLV98561.1"/>
    <property type="molecule type" value="Genomic_DNA"/>
</dbReference>
<keyword evidence="1" id="KW-1133">Transmembrane helix</keyword>
<dbReference type="CDD" id="cd09850">
    <property type="entry name" value="Ebola-like_HR1-HR2"/>
    <property type="match status" value="1"/>
</dbReference>
<dbReference type="Gene3D" id="1.10.287.210">
    <property type="match status" value="1"/>
</dbReference>
<name>A0A3L8S9K2_CHLGU</name>
<accession>A0A3L8S9K2</accession>
<dbReference type="InterPro" id="IPR018154">
    <property type="entry name" value="TLV/ENV_coat_polyprotein"/>
</dbReference>
<reference evidence="2 3" key="1">
    <citation type="journal article" date="2018" name="Proc. R. Soc. B">
        <title>A non-coding region near Follistatin controls head colour polymorphism in the Gouldian finch.</title>
        <authorList>
            <person name="Toomey M.B."/>
            <person name="Marques C.I."/>
            <person name="Andrade P."/>
            <person name="Araujo P.M."/>
            <person name="Sabatino S."/>
            <person name="Gazda M.A."/>
            <person name="Afonso S."/>
            <person name="Lopes R.J."/>
            <person name="Corbo J.C."/>
            <person name="Carneiro M."/>
        </authorList>
    </citation>
    <scope>NUCLEOTIDE SEQUENCE [LARGE SCALE GENOMIC DNA]</scope>
    <source>
        <strain evidence="2">Red01</strain>
        <tissue evidence="2">Muscle</tissue>
    </source>
</reference>
<dbReference type="Pfam" id="PF00429">
    <property type="entry name" value="TLV_coat"/>
    <property type="match status" value="1"/>
</dbReference>